<evidence type="ECO:0000256" key="3">
    <source>
        <dbReference type="ARBA" id="ARBA00004845"/>
    </source>
</evidence>
<dbReference type="FunCoup" id="A0A3N0VEH9">
    <property type="interactions" value="427"/>
</dbReference>
<dbReference type="SUPFAM" id="SSF51569">
    <property type="entry name" value="Aldolase"/>
    <property type="match status" value="1"/>
</dbReference>
<protein>
    <recommendedName>
        <fullName evidence="9">2-dehydro-3-deoxyphosphooctonate aldolase</fullName>
        <ecNumber evidence="9">2.5.1.55</ecNumber>
    </recommendedName>
    <alternativeName>
        <fullName evidence="9">3-deoxy-D-manno-octulosonic acid 8-phosphate synthase</fullName>
    </alternativeName>
    <alternativeName>
        <fullName evidence="9">KDO-8-phosphate synthase</fullName>
        <shortName evidence="9">KDO 8-P synthase</shortName>
        <shortName evidence="9">KDOPS</shortName>
    </alternativeName>
    <alternativeName>
        <fullName evidence="9">Phospho-2-dehydro-3-deoxyoctonate aldolase</fullName>
    </alternativeName>
</protein>
<evidence type="ECO:0000256" key="6">
    <source>
        <dbReference type="ARBA" id="ARBA00022679"/>
    </source>
</evidence>
<keyword evidence="6 9" id="KW-0808">Transferase</keyword>
<dbReference type="EMBL" id="RJVO01000003">
    <property type="protein sequence ID" value="ROH91126.1"/>
    <property type="molecule type" value="Genomic_DNA"/>
</dbReference>
<reference evidence="11 12" key="1">
    <citation type="submission" date="2018-10" db="EMBL/GenBank/DDBJ databases">
        <authorList>
            <person name="Chen W.-M."/>
        </authorList>
    </citation>
    <scope>NUCLEOTIDE SEQUENCE [LARGE SCALE GENOMIC DNA]</scope>
    <source>
        <strain evidence="11 12">THS-13</strain>
    </source>
</reference>
<dbReference type="PANTHER" id="PTHR21057">
    <property type="entry name" value="PHOSPHO-2-DEHYDRO-3-DEOXYHEPTONATE ALDOLASE"/>
    <property type="match status" value="1"/>
</dbReference>
<evidence type="ECO:0000259" key="10">
    <source>
        <dbReference type="Pfam" id="PF00793"/>
    </source>
</evidence>
<dbReference type="GO" id="GO:0019294">
    <property type="term" value="P:keto-3-deoxy-D-manno-octulosonic acid biosynthetic process"/>
    <property type="evidence" value="ECO:0007669"/>
    <property type="project" value="UniProtKB-UniRule"/>
</dbReference>
<accession>A0A3N0VEH9</accession>
<dbReference type="EC" id="2.5.1.55" evidence="9"/>
<comment type="caution">
    <text evidence="11">The sequence shown here is derived from an EMBL/GenBank/DDBJ whole genome shotgun (WGS) entry which is preliminary data.</text>
</comment>
<feature type="domain" description="DAHP synthetase I/KDSA" evidence="10">
    <location>
        <begin position="8"/>
        <end position="278"/>
    </location>
</feature>
<dbReference type="AlphaFoldDB" id="A0A3N0VEH9"/>
<name>A0A3N0VEH9_9GAMM</name>
<sequence>MKLCGRDIGIDQPLFLIAGPDTLESQQLALDVAGHIKPIADRLGILYIFKGSFDKANRSSHKSYRGPGLEGGLKIMEEVKRQIGVPVLTDVHEDTPLAEVASVIDVIQTPAFLCRQTNFMQNVAKTGRPINVKKGQFMSPWEMGNVIEKMKAVAPQQAEASASAHKHNFMLCERGFSFGYNNLVADMRGLAIMRQYAPVVFDGTHTVQLPGGQGTASGGMREMIPVLARAAVGAGISGLFMETHPDPDSALCDGPNSLPLAKIADLLETLVELDRVVKKRPLLEAALV</sequence>
<dbReference type="InterPro" id="IPR006218">
    <property type="entry name" value="DAHP1/KDSA"/>
</dbReference>
<dbReference type="NCBIfam" id="TIGR01362">
    <property type="entry name" value="KDO8P_synth"/>
    <property type="match status" value="1"/>
</dbReference>
<organism evidence="11 12">
    <name type="scientific">Stagnimonas aquatica</name>
    <dbReference type="NCBI Taxonomy" id="2689987"/>
    <lineage>
        <taxon>Bacteria</taxon>
        <taxon>Pseudomonadati</taxon>
        <taxon>Pseudomonadota</taxon>
        <taxon>Gammaproteobacteria</taxon>
        <taxon>Nevskiales</taxon>
        <taxon>Nevskiaceae</taxon>
        <taxon>Stagnimonas</taxon>
    </lineage>
</organism>
<dbReference type="InterPro" id="IPR006269">
    <property type="entry name" value="KDO8P_synthase"/>
</dbReference>
<gene>
    <name evidence="9" type="primary">kdsA</name>
    <name evidence="11" type="ORF">ED208_09205</name>
</gene>
<proteinExistence type="inferred from homology"/>
<comment type="subcellular location">
    <subcellularLocation>
        <location evidence="1 9">Cytoplasm</location>
    </subcellularLocation>
</comment>
<dbReference type="InterPro" id="IPR013785">
    <property type="entry name" value="Aldolase_TIM"/>
</dbReference>
<dbReference type="NCBIfam" id="NF003543">
    <property type="entry name" value="PRK05198.1"/>
    <property type="match status" value="1"/>
</dbReference>
<evidence type="ECO:0000313" key="12">
    <source>
        <dbReference type="Proteomes" id="UP000282106"/>
    </source>
</evidence>
<evidence type="ECO:0000256" key="8">
    <source>
        <dbReference type="ARBA" id="ARBA00049112"/>
    </source>
</evidence>
<evidence type="ECO:0000256" key="2">
    <source>
        <dbReference type="ARBA" id="ARBA00004756"/>
    </source>
</evidence>
<dbReference type="HAMAP" id="MF_00056">
    <property type="entry name" value="KDO8P_synth"/>
    <property type="match status" value="1"/>
</dbReference>
<dbReference type="UniPathway" id="UPA00357">
    <property type="reaction ID" value="UER00474"/>
</dbReference>
<evidence type="ECO:0000313" key="11">
    <source>
        <dbReference type="EMBL" id="ROH91126.1"/>
    </source>
</evidence>
<evidence type="ECO:0000256" key="1">
    <source>
        <dbReference type="ARBA" id="ARBA00004496"/>
    </source>
</evidence>
<keyword evidence="12" id="KW-1185">Reference proteome</keyword>
<dbReference type="Pfam" id="PF00793">
    <property type="entry name" value="DAHP_synth_1"/>
    <property type="match status" value="1"/>
</dbReference>
<dbReference type="GO" id="GO:0005737">
    <property type="term" value="C:cytoplasm"/>
    <property type="evidence" value="ECO:0007669"/>
    <property type="project" value="UniProtKB-SubCell"/>
</dbReference>
<dbReference type="GO" id="GO:0008676">
    <property type="term" value="F:3-deoxy-8-phosphooctulonate synthase activity"/>
    <property type="evidence" value="ECO:0007669"/>
    <property type="project" value="UniProtKB-UniRule"/>
</dbReference>
<evidence type="ECO:0000256" key="7">
    <source>
        <dbReference type="ARBA" id="ARBA00022985"/>
    </source>
</evidence>
<keyword evidence="7 9" id="KW-0448">Lipopolysaccharide biosynthesis</keyword>
<dbReference type="UniPathway" id="UPA00030"/>
<keyword evidence="5 9" id="KW-0963">Cytoplasm</keyword>
<dbReference type="Gene3D" id="3.20.20.70">
    <property type="entry name" value="Aldolase class I"/>
    <property type="match status" value="1"/>
</dbReference>
<dbReference type="Proteomes" id="UP000282106">
    <property type="component" value="Unassembled WGS sequence"/>
</dbReference>
<dbReference type="RefSeq" id="WP_123211581.1">
    <property type="nucleotide sequence ID" value="NZ_RJVO01000003.1"/>
</dbReference>
<comment type="similarity">
    <text evidence="4 9">Belongs to the KdsA family.</text>
</comment>
<evidence type="ECO:0000256" key="5">
    <source>
        <dbReference type="ARBA" id="ARBA00022490"/>
    </source>
</evidence>
<evidence type="ECO:0000256" key="4">
    <source>
        <dbReference type="ARBA" id="ARBA00010499"/>
    </source>
</evidence>
<comment type="pathway">
    <text evidence="3 9">Carbohydrate biosynthesis; 3-deoxy-D-manno-octulosonate biosynthesis; 3-deoxy-D-manno-octulosonate from D-ribulose 5-phosphate: step 2/3.</text>
</comment>
<dbReference type="InParanoid" id="A0A3N0VEH9"/>
<comment type="catalytic activity">
    <reaction evidence="8 9">
        <text>D-arabinose 5-phosphate + phosphoenolpyruvate + H2O = 3-deoxy-alpha-D-manno-2-octulosonate-8-phosphate + phosphate</text>
        <dbReference type="Rhea" id="RHEA:14053"/>
        <dbReference type="ChEBI" id="CHEBI:15377"/>
        <dbReference type="ChEBI" id="CHEBI:43474"/>
        <dbReference type="ChEBI" id="CHEBI:57693"/>
        <dbReference type="ChEBI" id="CHEBI:58702"/>
        <dbReference type="ChEBI" id="CHEBI:85985"/>
        <dbReference type="EC" id="2.5.1.55"/>
    </reaction>
</comment>
<comment type="pathway">
    <text evidence="2">Bacterial outer membrane biogenesis; lipopolysaccharide biosynthesis.</text>
</comment>
<evidence type="ECO:0000256" key="9">
    <source>
        <dbReference type="HAMAP-Rule" id="MF_00056"/>
    </source>
</evidence>